<dbReference type="Proteomes" id="UP000006094">
    <property type="component" value="Chromosome"/>
</dbReference>
<evidence type="ECO:0000256" key="5">
    <source>
        <dbReference type="SAM" id="Coils"/>
    </source>
</evidence>
<feature type="coiled-coil region" evidence="5">
    <location>
        <begin position="72"/>
        <end position="99"/>
    </location>
</feature>
<keyword evidence="5" id="KW-0175">Coiled coil</keyword>
<dbReference type="CDD" id="cd01107">
    <property type="entry name" value="HTH_BmrR"/>
    <property type="match status" value="1"/>
</dbReference>
<evidence type="ECO:0000313" key="8">
    <source>
        <dbReference type="Proteomes" id="UP000006094"/>
    </source>
</evidence>
<dbReference type="Pfam" id="PF06445">
    <property type="entry name" value="GyrI-like"/>
    <property type="match status" value="1"/>
</dbReference>
<keyword evidence="8" id="KW-1185">Reference proteome</keyword>
<dbReference type="InterPro" id="IPR000551">
    <property type="entry name" value="MerR-type_HTH_dom"/>
</dbReference>
<dbReference type="SUPFAM" id="SSF55136">
    <property type="entry name" value="Probable bacterial effector-binding domain"/>
    <property type="match status" value="1"/>
</dbReference>
<evidence type="ECO:0000256" key="4">
    <source>
        <dbReference type="ARBA" id="ARBA00023163"/>
    </source>
</evidence>
<evidence type="ECO:0000313" key="7">
    <source>
        <dbReference type="EMBL" id="AFS77164.1"/>
    </source>
</evidence>
<dbReference type="InterPro" id="IPR029442">
    <property type="entry name" value="GyrI-like"/>
</dbReference>
<feature type="domain" description="HTH merR-type" evidence="6">
    <location>
        <begin position="1"/>
        <end position="65"/>
    </location>
</feature>
<dbReference type="EMBL" id="CP003326">
    <property type="protein sequence ID" value="AFS77164.1"/>
    <property type="molecule type" value="Genomic_DNA"/>
</dbReference>
<reference evidence="7 8" key="1">
    <citation type="journal article" date="2012" name="PLoS ONE">
        <title>The purine-utilizing bacterium Clostridium acidurici 9a: a genome-guided metabolic reconsideration.</title>
        <authorList>
            <person name="Hartwich K."/>
            <person name="Poehlein A."/>
            <person name="Daniel R."/>
        </authorList>
    </citation>
    <scope>NUCLEOTIDE SEQUENCE [LARGE SCALE GENOMIC DNA]</scope>
    <source>
        <strain evidence="8">ATCC 7906 / DSM 604 / BCRC 14475 / CIP 104303 / KCTC 5404 / NCIMB 10678 / 9a</strain>
    </source>
</reference>
<keyword evidence="1" id="KW-0678">Repressor</keyword>
<dbReference type="GO" id="GO:0003677">
    <property type="term" value="F:DNA binding"/>
    <property type="evidence" value="ECO:0007669"/>
    <property type="project" value="UniProtKB-KW"/>
</dbReference>
<sequence>MAKLHNISAQTLRYYDKIGLLKPEYMDKDNNYRYYNIEQFAHLDSILFLKELGMSLEQIKEYFKKRDIESVLELLKQRDSDIEKQIKLLKRRQRNLQDKVSMIELYMQKKEYNNYQLKDIPSRNMVHLKSKLSKSKTDFEYGLKTLSKLIGDEIYFFNSMITCVIDKKSIEKGIYDYWSSIGLLFSEHLLENENIETIPAGKYASIVYGGNYDKGKEYYEKLLNWIKEHNLQVVGDSLLITITDSVFSDFEEEYINEIQIPVKKY</sequence>
<protein>
    <submittedName>
        <fullName evidence="7">Transcriptional regulator of multidrug-efflux transporter genes, merR familiy</fullName>
    </submittedName>
</protein>
<evidence type="ECO:0000256" key="1">
    <source>
        <dbReference type="ARBA" id="ARBA00022491"/>
    </source>
</evidence>
<keyword evidence="2" id="KW-0805">Transcription regulation</keyword>
<dbReference type="SUPFAM" id="SSF46955">
    <property type="entry name" value="Putative DNA-binding domain"/>
    <property type="match status" value="1"/>
</dbReference>
<dbReference type="eggNOG" id="COG0789">
    <property type="taxonomic scope" value="Bacteria"/>
</dbReference>
<keyword evidence="4" id="KW-0804">Transcription</keyword>
<evidence type="ECO:0000259" key="6">
    <source>
        <dbReference type="PROSITE" id="PS50937"/>
    </source>
</evidence>
<dbReference type="SMART" id="SM00422">
    <property type="entry name" value="HTH_MERR"/>
    <property type="match status" value="1"/>
</dbReference>
<dbReference type="PANTHER" id="PTHR30204">
    <property type="entry name" value="REDOX-CYCLING DRUG-SENSING TRANSCRIPTIONAL ACTIVATOR SOXR"/>
    <property type="match status" value="1"/>
</dbReference>
<dbReference type="InterPro" id="IPR009061">
    <property type="entry name" value="DNA-bd_dom_put_sf"/>
</dbReference>
<dbReference type="PROSITE" id="PS50937">
    <property type="entry name" value="HTH_MERR_2"/>
    <property type="match status" value="1"/>
</dbReference>
<dbReference type="InterPro" id="IPR011256">
    <property type="entry name" value="Reg_factor_effector_dom_sf"/>
</dbReference>
<dbReference type="InterPro" id="IPR047057">
    <property type="entry name" value="MerR_fam"/>
</dbReference>
<dbReference type="AlphaFoldDB" id="K0AV71"/>
<keyword evidence="3" id="KW-0238">DNA-binding</keyword>
<dbReference type="KEGG" id="cad:Curi_c00830"/>
<dbReference type="PATRIC" id="fig|1128398.3.peg.83"/>
<dbReference type="Gene3D" id="3.20.80.10">
    <property type="entry name" value="Regulatory factor, effector binding domain"/>
    <property type="match status" value="1"/>
</dbReference>
<name>K0AV71_GOTA9</name>
<gene>
    <name evidence="7" type="ordered locus">Curi_c00830</name>
</gene>
<organism evidence="7 8">
    <name type="scientific">Gottschalkia acidurici (strain ATCC 7906 / DSM 604 / BCRC 14475 / CIP 104303 / KCTC 5404 / NCIMB 10678 / 9a)</name>
    <name type="common">Clostridium acidurici</name>
    <dbReference type="NCBI Taxonomy" id="1128398"/>
    <lineage>
        <taxon>Bacteria</taxon>
        <taxon>Bacillati</taxon>
        <taxon>Bacillota</taxon>
        <taxon>Tissierellia</taxon>
        <taxon>Tissierellales</taxon>
        <taxon>Gottschalkiaceae</taxon>
        <taxon>Gottschalkia</taxon>
    </lineage>
</organism>
<dbReference type="GO" id="GO:0003700">
    <property type="term" value="F:DNA-binding transcription factor activity"/>
    <property type="evidence" value="ECO:0007669"/>
    <property type="project" value="InterPro"/>
</dbReference>
<dbReference type="STRING" id="1128398.Curi_c00830"/>
<dbReference type="Pfam" id="PF13411">
    <property type="entry name" value="MerR_1"/>
    <property type="match status" value="1"/>
</dbReference>
<dbReference type="HOGENOM" id="CLU_065103_0_0_9"/>
<proteinExistence type="predicted"/>
<evidence type="ECO:0000256" key="3">
    <source>
        <dbReference type="ARBA" id="ARBA00023125"/>
    </source>
</evidence>
<dbReference type="Gene3D" id="1.10.1660.10">
    <property type="match status" value="1"/>
</dbReference>
<accession>K0AV71</accession>
<dbReference type="PANTHER" id="PTHR30204:SF69">
    <property type="entry name" value="MERR-FAMILY TRANSCRIPTIONAL REGULATOR"/>
    <property type="match status" value="1"/>
</dbReference>
<evidence type="ECO:0000256" key="2">
    <source>
        <dbReference type="ARBA" id="ARBA00023015"/>
    </source>
</evidence>